<name>A0ABD1Q6B9_9LAMI</name>
<dbReference type="EMBL" id="JBFOLK010000012">
    <property type="protein sequence ID" value="KAL2471419.1"/>
    <property type="molecule type" value="Genomic_DNA"/>
</dbReference>
<organism evidence="1 2">
    <name type="scientific">Abeliophyllum distichum</name>
    <dbReference type="NCBI Taxonomy" id="126358"/>
    <lineage>
        <taxon>Eukaryota</taxon>
        <taxon>Viridiplantae</taxon>
        <taxon>Streptophyta</taxon>
        <taxon>Embryophyta</taxon>
        <taxon>Tracheophyta</taxon>
        <taxon>Spermatophyta</taxon>
        <taxon>Magnoliopsida</taxon>
        <taxon>eudicotyledons</taxon>
        <taxon>Gunneridae</taxon>
        <taxon>Pentapetalae</taxon>
        <taxon>asterids</taxon>
        <taxon>lamiids</taxon>
        <taxon>Lamiales</taxon>
        <taxon>Oleaceae</taxon>
        <taxon>Forsythieae</taxon>
        <taxon>Abeliophyllum</taxon>
    </lineage>
</organism>
<dbReference type="AlphaFoldDB" id="A0ABD1Q6B9"/>
<keyword evidence="2" id="KW-1185">Reference proteome</keyword>
<evidence type="ECO:0000313" key="1">
    <source>
        <dbReference type="EMBL" id="KAL2471419.1"/>
    </source>
</evidence>
<gene>
    <name evidence="1" type="ORF">Adt_39555</name>
</gene>
<sequence>MRQGAGEPLQSYLNRFNEDMLFCKREFDVEALSTFKGDLNMSLLFWKDVQNNNPTTFDQLVEMITEEITKDNMILHRNRGKVFPNLMLGAGYGRGQSKPFYKQ</sequence>
<dbReference type="Proteomes" id="UP001604336">
    <property type="component" value="Unassembled WGS sequence"/>
</dbReference>
<accession>A0ABD1Q6B9</accession>
<evidence type="ECO:0008006" key="3">
    <source>
        <dbReference type="Google" id="ProtNLM"/>
    </source>
</evidence>
<proteinExistence type="predicted"/>
<protein>
    <recommendedName>
        <fullName evidence="3">Retrotransposon gag domain-containing protein</fullName>
    </recommendedName>
</protein>
<evidence type="ECO:0000313" key="2">
    <source>
        <dbReference type="Proteomes" id="UP001604336"/>
    </source>
</evidence>
<comment type="caution">
    <text evidence="1">The sequence shown here is derived from an EMBL/GenBank/DDBJ whole genome shotgun (WGS) entry which is preliminary data.</text>
</comment>
<reference evidence="2" key="1">
    <citation type="submission" date="2024-07" db="EMBL/GenBank/DDBJ databases">
        <title>Two chromosome-level genome assemblies of Korean endemic species Abeliophyllum distichum and Forsythia ovata (Oleaceae).</title>
        <authorList>
            <person name="Jang H."/>
        </authorList>
    </citation>
    <scope>NUCLEOTIDE SEQUENCE [LARGE SCALE GENOMIC DNA]</scope>
</reference>